<dbReference type="PANTHER" id="PTHR11596:SF5">
    <property type="entry name" value="ALKALINE PHOSPHATASE"/>
    <property type="match status" value="1"/>
</dbReference>
<dbReference type="SMART" id="SM00098">
    <property type="entry name" value="alkPPc"/>
    <property type="match status" value="1"/>
</dbReference>
<proteinExistence type="inferred from homology"/>
<dbReference type="GO" id="GO:0046872">
    <property type="term" value="F:metal ion binding"/>
    <property type="evidence" value="ECO:0007669"/>
    <property type="project" value="UniProtKB-KW"/>
</dbReference>
<feature type="binding site" evidence="3">
    <location>
        <position position="59"/>
    </location>
    <ligand>
        <name>Mg(2+)</name>
        <dbReference type="ChEBI" id="CHEBI:18420"/>
    </ligand>
</feature>
<comment type="similarity">
    <text evidence="4">Belongs to the alkaline phosphatase family.</text>
</comment>
<comment type="cofactor">
    <cofactor evidence="3">
        <name>Mg(2+)</name>
        <dbReference type="ChEBI" id="CHEBI:18420"/>
    </cofactor>
    <text evidence="3">Binds 1 Mg(2+) ion.</text>
</comment>
<feature type="binding site" evidence="3">
    <location>
        <position position="161"/>
    </location>
    <ligand>
        <name>Mg(2+)</name>
        <dbReference type="ChEBI" id="CHEBI:18420"/>
    </ligand>
</feature>
<gene>
    <name evidence="5" type="ORF">H8718_15475</name>
</gene>
<dbReference type="InterPro" id="IPR017850">
    <property type="entry name" value="Alkaline_phosphatase_core_sf"/>
</dbReference>
<evidence type="ECO:0000256" key="3">
    <source>
        <dbReference type="PIRSR" id="PIRSR601952-2"/>
    </source>
</evidence>
<evidence type="ECO:0000313" key="5">
    <source>
        <dbReference type="EMBL" id="MBC8580919.1"/>
    </source>
</evidence>
<evidence type="ECO:0000313" key="6">
    <source>
        <dbReference type="Proteomes" id="UP000655830"/>
    </source>
</evidence>
<keyword evidence="3" id="KW-0862">Zinc</keyword>
<dbReference type="SUPFAM" id="SSF53649">
    <property type="entry name" value="Alkaline phosphatase-like"/>
    <property type="match status" value="1"/>
</dbReference>
<dbReference type="PANTHER" id="PTHR11596">
    <property type="entry name" value="ALKALINE PHOSPHATASE"/>
    <property type="match status" value="1"/>
</dbReference>
<keyword evidence="3" id="KW-0460">Magnesium</keyword>
<evidence type="ECO:0000256" key="1">
    <source>
        <dbReference type="ARBA" id="ARBA00022553"/>
    </source>
</evidence>
<dbReference type="Gene3D" id="3.40.720.10">
    <property type="entry name" value="Alkaline Phosphatase, subunit A"/>
    <property type="match status" value="2"/>
</dbReference>
<keyword evidence="3" id="KW-0479">Metal-binding</keyword>
<feature type="binding site" evidence="3">
    <location>
        <position position="472"/>
    </location>
    <ligand>
        <name>Zn(2+)</name>
        <dbReference type="ChEBI" id="CHEBI:29105"/>
        <label>2</label>
    </ligand>
</feature>
<dbReference type="PRINTS" id="PR00113">
    <property type="entry name" value="ALKPHPHTASE"/>
</dbReference>
<feature type="binding site" evidence="3">
    <location>
        <position position="335"/>
    </location>
    <ligand>
        <name>Zn(2+)</name>
        <dbReference type="ChEBI" id="CHEBI:29105"/>
        <label>2</label>
    </ligand>
</feature>
<dbReference type="RefSeq" id="WP_249333603.1">
    <property type="nucleotide sequence ID" value="NZ_JACRSY010000031.1"/>
</dbReference>
<evidence type="ECO:0000256" key="2">
    <source>
        <dbReference type="PIRSR" id="PIRSR601952-1"/>
    </source>
</evidence>
<dbReference type="AlphaFoldDB" id="A0A926EJV1"/>
<feature type="binding site" evidence="3">
    <location>
        <position position="286"/>
    </location>
    <ligand>
        <name>Mg(2+)</name>
        <dbReference type="ChEBI" id="CHEBI:18420"/>
    </ligand>
</feature>
<dbReference type="GO" id="GO:0004035">
    <property type="term" value="F:alkaline phosphatase activity"/>
    <property type="evidence" value="ECO:0007669"/>
    <property type="project" value="TreeGrafter"/>
</dbReference>
<comment type="cofactor">
    <cofactor evidence="3">
        <name>Zn(2+)</name>
        <dbReference type="ChEBI" id="CHEBI:29105"/>
    </cofactor>
    <text evidence="3">Binds 2 Zn(2+) ions.</text>
</comment>
<reference evidence="5" key="1">
    <citation type="submission" date="2020-08" db="EMBL/GenBank/DDBJ databases">
        <title>Genome public.</title>
        <authorList>
            <person name="Liu C."/>
            <person name="Sun Q."/>
        </authorList>
    </citation>
    <scope>NUCLEOTIDE SEQUENCE</scope>
    <source>
        <strain evidence="5">NSJ-12</strain>
    </source>
</reference>
<keyword evidence="6" id="KW-1185">Reference proteome</keyword>
<name>A0A926EJV1_9FIRM</name>
<protein>
    <submittedName>
        <fullName evidence="5">Alkaline phosphatase</fullName>
    </submittedName>
</protein>
<feature type="binding site" evidence="3">
    <location>
        <position position="334"/>
    </location>
    <ligand>
        <name>Zn(2+)</name>
        <dbReference type="ChEBI" id="CHEBI:29105"/>
        <label>2</label>
    </ligand>
</feature>
<feature type="active site" description="Phosphoserine intermediate" evidence="2">
    <location>
        <position position="109"/>
    </location>
</feature>
<comment type="caution">
    <text evidence="5">The sequence shown here is derived from an EMBL/GenBank/DDBJ whole genome shotgun (WGS) entry which is preliminary data.</text>
</comment>
<dbReference type="InterPro" id="IPR001952">
    <property type="entry name" value="Alkaline_phosphatase"/>
</dbReference>
<feature type="binding site" evidence="3">
    <location>
        <position position="295"/>
    </location>
    <ligand>
        <name>Zn(2+)</name>
        <dbReference type="ChEBI" id="CHEBI:29105"/>
        <label>2</label>
    </ligand>
</feature>
<feature type="binding site" evidence="3">
    <location>
        <position position="163"/>
    </location>
    <ligand>
        <name>Mg(2+)</name>
        <dbReference type="ChEBI" id="CHEBI:18420"/>
    </ligand>
</feature>
<feature type="binding site" evidence="3">
    <location>
        <position position="291"/>
    </location>
    <ligand>
        <name>Zn(2+)</name>
        <dbReference type="ChEBI" id="CHEBI:29105"/>
        <label>2</label>
    </ligand>
</feature>
<feature type="binding site" evidence="3">
    <location>
        <position position="59"/>
    </location>
    <ligand>
        <name>Zn(2+)</name>
        <dbReference type="ChEBI" id="CHEBI:29105"/>
        <label>2</label>
    </ligand>
</feature>
<dbReference type="CDD" id="cd16012">
    <property type="entry name" value="ALP"/>
    <property type="match status" value="1"/>
</dbReference>
<accession>A0A926EJV1</accession>
<dbReference type="Proteomes" id="UP000655830">
    <property type="component" value="Unassembled WGS sequence"/>
</dbReference>
<dbReference type="EMBL" id="JACRSY010000031">
    <property type="protein sequence ID" value="MBC8580919.1"/>
    <property type="molecule type" value="Genomic_DNA"/>
</dbReference>
<dbReference type="Pfam" id="PF00245">
    <property type="entry name" value="Alk_phosphatase"/>
    <property type="match status" value="2"/>
</dbReference>
<keyword evidence="1" id="KW-0597">Phosphoprotein</keyword>
<sequence length="509" mass="55001">MKLTKKLVAVLIGVVVMGTSLVGFTSMEAKSVAQVGAASTTTQKAQYKKPKYIFTFIGDGMSYVQLNAANIYQGVTEKGDLNLGNLAVSEFPVVGSATTQDATSFCPDSASTATAISSGVKTHSGVIGYNADKQTKPESITEKLKKDGYKVGIVTSVSIDHATPAAFYAHVVSRSNMYDIALQLADSGFDYFAGGSLVQPTGKNGDQRDAFEIIEEKGYKIVDSKEEIMALNDQSGKVYAISPNLQDSQAMTYDLDADKGELRLKDFVEKGIDVLDNENGFFMMVEGGKIDWAGHANDARSNIGDVIALNEAIEVAVDFANEHPEETLIIVTGDHETGGMTIGQATTGYNTAFDILENQKMSYVEFDKLIGDYKASTSADKAKLEDLLPIIKENFGLVTSKDKDAAKNPALVLTDYEYKKLENAFKETMKAQEDRAQGEQQTALYGGYEPLSVTLTHILNNKAGIGWTSYAHTGVPVPVYAMGQGQELFNGSYDNTDIFNKLVEICGLK</sequence>
<evidence type="ECO:0000256" key="4">
    <source>
        <dbReference type="RuleBase" id="RU003946"/>
    </source>
</evidence>
<organism evidence="5 6">
    <name type="scientific">Zhenhengia yiwuensis</name>
    <dbReference type="NCBI Taxonomy" id="2763666"/>
    <lineage>
        <taxon>Bacteria</taxon>
        <taxon>Bacillati</taxon>
        <taxon>Bacillota</taxon>
        <taxon>Clostridia</taxon>
        <taxon>Lachnospirales</taxon>
        <taxon>Lachnospiraceae</taxon>
        <taxon>Zhenhengia</taxon>
    </lineage>
</organism>